<dbReference type="InterPro" id="IPR036390">
    <property type="entry name" value="WH_DNA-bd_sf"/>
</dbReference>
<accession>K1TQL9</accession>
<dbReference type="Gene3D" id="1.10.10.10">
    <property type="entry name" value="Winged helix-like DNA-binding domain superfamily/Winged helix DNA-binding domain"/>
    <property type="match status" value="1"/>
</dbReference>
<dbReference type="PANTHER" id="PTHR34580">
    <property type="match status" value="1"/>
</dbReference>
<gene>
    <name evidence="2" type="ORF">OBE_04155</name>
</gene>
<dbReference type="InterPro" id="IPR051534">
    <property type="entry name" value="CBASS_pafABC_assoc_protein"/>
</dbReference>
<dbReference type="PROSITE" id="PS52050">
    <property type="entry name" value="WYL"/>
    <property type="match status" value="1"/>
</dbReference>
<dbReference type="PANTHER" id="PTHR34580:SF3">
    <property type="entry name" value="PROTEIN PAFB"/>
    <property type="match status" value="1"/>
</dbReference>
<protein>
    <submittedName>
        <fullName evidence="2">Transcriptional regulator, DeoR</fullName>
    </submittedName>
</protein>
<dbReference type="EMBL" id="AJWZ01002821">
    <property type="protein sequence ID" value="EKC69899.1"/>
    <property type="molecule type" value="Genomic_DNA"/>
</dbReference>
<dbReference type="SUPFAM" id="SSF46785">
    <property type="entry name" value="Winged helix' DNA-binding domain"/>
    <property type="match status" value="1"/>
</dbReference>
<dbReference type="InterPro" id="IPR026881">
    <property type="entry name" value="WYL_dom"/>
</dbReference>
<dbReference type="Pfam" id="PF13280">
    <property type="entry name" value="WYL"/>
    <property type="match status" value="1"/>
</dbReference>
<dbReference type="AlphaFoldDB" id="K1TQL9"/>
<dbReference type="InterPro" id="IPR036388">
    <property type="entry name" value="WH-like_DNA-bd_sf"/>
</dbReference>
<evidence type="ECO:0000313" key="2">
    <source>
        <dbReference type="EMBL" id="EKC69899.1"/>
    </source>
</evidence>
<name>K1TQL9_9ZZZZ</name>
<organism evidence="2">
    <name type="scientific">human gut metagenome</name>
    <dbReference type="NCBI Taxonomy" id="408170"/>
    <lineage>
        <taxon>unclassified sequences</taxon>
        <taxon>metagenomes</taxon>
        <taxon>organismal metagenomes</taxon>
    </lineage>
</organism>
<reference evidence="2" key="1">
    <citation type="journal article" date="2013" name="Environ. Microbiol.">
        <title>Microbiota from the distal guts of lean and obese adolescents exhibit partial functional redundancy besides clear differences in community structure.</title>
        <authorList>
            <person name="Ferrer M."/>
            <person name="Ruiz A."/>
            <person name="Lanza F."/>
            <person name="Haange S.B."/>
            <person name="Oberbach A."/>
            <person name="Till H."/>
            <person name="Bargiela R."/>
            <person name="Campoy C."/>
            <person name="Segura M.T."/>
            <person name="Richter M."/>
            <person name="von Bergen M."/>
            <person name="Seifert J."/>
            <person name="Suarez A."/>
        </authorList>
    </citation>
    <scope>NUCLEOTIDE SEQUENCE</scope>
</reference>
<proteinExistence type="predicted"/>
<evidence type="ECO:0000259" key="1">
    <source>
        <dbReference type="Pfam" id="PF13280"/>
    </source>
</evidence>
<comment type="caution">
    <text evidence="2">The sequence shown here is derived from an EMBL/GenBank/DDBJ whole genome shotgun (WGS) entry which is preliminary data.</text>
</comment>
<sequence>MGKISNTIQMLNYLNTGNKYTVKELSEKIGITERMVRYYKVELEQAGISIETFMGPNGGYYILNTKNQYNHFNKYDLQLLENINMVLEKLGYEDIGKYKKLINKIKFASDVEEEKSKYFLDNGTSDKSELYFSLNDAISNKIPLKILYKNLKQEWQERIIHPLQIFNYDKRFYVTAFCELRNDIRHFEINRIKLNSE</sequence>
<feature type="domain" description="WYL" evidence="1">
    <location>
        <begin position="133"/>
        <end position="193"/>
    </location>
</feature>